<dbReference type="InterPro" id="IPR011010">
    <property type="entry name" value="DNA_brk_join_enz"/>
</dbReference>
<sequence length="141" mass="16137">MRHCPKGTLEENSRYTLNIDLEHVLTVLKPGRLVSAVSFEMLQKYVKTRSQAIERRGQPVSPMAIRKELSSFSSAWSWGLRMGRVSVPFAHKGLRYPKTTEKPPFRSWKEIERQIACGGLTEVQSSQSRVLRNRIPAARMP</sequence>
<gene>
    <name evidence="1" type="ORF">ENQ76_13450</name>
</gene>
<organism evidence="1">
    <name type="scientific">Schlesneria paludicola</name>
    <dbReference type="NCBI Taxonomy" id="360056"/>
    <lineage>
        <taxon>Bacteria</taxon>
        <taxon>Pseudomonadati</taxon>
        <taxon>Planctomycetota</taxon>
        <taxon>Planctomycetia</taxon>
        <taxon>Planctomycetales</taxon>
        <taxon>Planctomycetaceae</taxon>
        <taxon>Schlesneria</taxon>
    </lineage>
</organism>
<reference evidence="1" key="1">
    <citation type="journal article" date="2020" name="mSystems">
        <title>Genome- and Community-Level Interaction Insights into Carbon Utilization and Element Cycling Functions of Hydrothermarchaeota in Hydrothermal Sediment.</title>
        <authorList>
            <person name="Zhou Z."/>
            <person name="Liu Y."/>
            <person name="Xu W."/>
            <person name="Pan J."/>
            <person name="Luo Z.H."/>
            <person name="Li M."/>
        </authorList>
    </citation>
    <scope>NUCLEOTIDE SEQUENCE [LARGE SCALE GENOMIC DNA]</scope>
    <source>
        <strain evidence="1">SpSt-339</strain>
    </source>
</reference>
<comment type="caution">
    <text evidence="1">The sequence shown here is derived from an EMBL/GenBank/DDBJ whole genome shotgun (WGS) entry which is preliminary data.</text>
</comment>
<name>A0A7C2K2H2_9PLAN</name>
<protein>
    <recommendedName>
        <fullName evidence="2">Core-binding (CB) domain-containing protein</fullName>
    </recommendedName>
</protein>
<dbReference type="GO" id="GO:0003677">
    <property type="term" value="F:DNA binding"/>
    <property type="evidence" value="ECO:0007669"/>
    <property type="project" value="InterPro"/>
</dbReference>
<dbReference type="EMBL" id="DSOK01000370">
    <property type="protein sequence ID" value="HEN16461.1"/>
    <property type="molecule type" value="Genomic_DNA"/>
</dbReference>
<evidence type="ECO:0000313" key="1">
    <source>
        <dbReference type="EMBL" id="HEN16461.1"/>
    </source>
</evidence>
<evidence type="ECO:0008006" key="2">
    <source>
        <dbReference type="Google" id="ProtNLM"/>
    </source>
</evidence>
<proteinExistence type="predicted"/>
<dbReference type="AlphaFoldDB" id="A0A7C2K2H2"/>
<accession>A0A7C2K2H2</accession>
<dbReference type="SUPFAM" id="SSF56349">
    <property type="entry name" value="DNA breaking-rejoining enzymes"/>
    <property type="match status" value="1"/>
</dbReference>